<comment type="caution">
    <text evidence="1">The sequence shown here is derived from an EMBL/GenBank/DDBJ whole genome shotgun (WGS) entry which is preliminary data.</text>
</comment>
<protein>
    <recommendedName>
        <fullName evidence="3">F-BAR domain-containing protein</fullName>
    </recommendedName>
</protein>
<proteinExistence type="predicted"/>
<reference evidence="1 2" key="1">
    <citation type="submission" date="2024-04" db="EMBL/GenBank/DDBJ databases">
        <title>Tritrichomonas musculus Genome.</title>
        <authorList>
            <person name="Alves-Ferreira E."/>
            <person name="Grigg M."/>
            <person name="Lorenzi H."/>
            <person name="Galac M."/>
        </authorList>
    </citation>
    <scope>NUCLEOTIDE SEQUENCE [LARGE SCALE GENOMIC DNA]</scope>
    <source>
        <strain evidence="1 2">EAF2021</strain>
    </source>
</reference>
<sequence length="271" mass="31677">MRNRCTVPPELLQAQNDAIHNLNFEVADNISKQILEYQRQSYENFQNTIYAKVNEDSDAYSHYYDQECESITLRQEMEARNAKAEFRKAAKQLADKFRKEARDLEKKWRHIYDQAIEDAESRTQTAKISARILAKCDMYSTAISVRDSIKPNDMKCAKECCESFQRQYKLMTERHEQEFDHLHSLIKNYMTILKNQCEQMKIAADTAKIADETESSVNAINSVLQKTNNDSIRKSIIDKYSPKIAPSKKKRTTRKINSSINSNRLSEFEYV</sequence>
<accession>A0ABR2KIU8</accession>
<gene>
    <name evidence="1" type="ORF">M9Y10_028225</name>
</gene>
<dbReference type="Proteomes" id="UP001470230">
    <property type="component" value="Unassembled WGS sequence"/>
</dbReference>
<evidence type="ECO:0008006" key="3">
    <source>
        <dbReference type="Google" id="ProtNLM"/>
    </source>
</evidence>
<evidence type="ECO:0000313" key="1">
    <source>
        <dbReference type="EMBL" id="KAK8891022.1"/>
    </source>
</evidence>
<evidence type="ECO:0000313" key="2">
    <source>
        <dbReference type="Proteomes" id="UP001470230"/>
    </source>
</evidence>
<dbReference type="EMBL" id="JAPFFF010000004">
    <property type="protein sequence ID" value="KAK8891022.1"/>
    <property type="molecule type" value="Genomic_DNA"/>
</dbReference>
<name>A0ABR2KIU8_9EUKA</name>
<keyword evidence="2" id="KW-1185">Reference proteome</keyword>
<organism evidence="1 2">
    <name type="scientific">Tritrichomonas musculus</name>
    <dbReference type="NCBI Taxonomy" id="1915356"/>
    <lineage>
        <taxon>Eukaryota</taxon>
        <taxon>Metamonada</taxon>
        <taxon>Parabasalia</taxon>
        <taxon>Tritrichomonadida</taxon>
        <taxon>Tritrichomonadidae</taxon>
        <taxon>Tritrichomonas</taxon>
    </lineage>
</organism>